<sequence>MKPIKAALYTALGAELTWAWMMGHTTIWGILAIFAWCPLMGFDLAYVLSPWAEKLGFFGPEKEKDPSGH</sequence>
<dbReference type="AlphaFoldDB" id="A0A0R1UG04"/>
<gene>
    <name evidence="2" type="ORF">FC43_GL002006</name>
</gene>
<organism evidence="2 3">
    <name type="scientific">Limosilactobacillus ingluviei DSM 15946</name>
    <dbReference type="NCBI Taxonomy" id="1423760"/>
    <lineage>
        <taxon>Bacteria</taxon>
        <taxon>Bacillati</taxon>
        <taxon>Bacillota</taxon>
        <taxon>Bacilli</taxon>
        <taxon>Lactobacillales</taxon>
        <taxon>Lactobacillaceae</taxon>
        <taxon>Limosilactobacillus</taxon>
    </lineage>
</organism>
<dbReference type="PATRIC" id="fig|1423760.3.peg.2104"/>
<keyword evidence="1" id="KW-0812">Transmembrane</keyword>
<reference evidence="2 3" key="1">
    <citation type="journal article" date="2015" name="Genome Announc.">
        <title>Expanding the biotechnology potential of lactobacilli through comparative genomics of 213 strains and associated genera.</title>
        <authorList>
            <person name="Sun Z."/>
            <person name="Harris H.M."/>
            <person name="McCann A."/>
            <person name="Guo C."/>
            <person name="Argimon S."/>
            <person name="Zhang W."/>
            <person name="Yang X."/>
            <person name="Jeffery I.B."/>
            <person name="Cooney J.C."/>
            <person name="Kagawa T.F."/>
            <person name="Liu W."/>
            <person name="Song Y."/>
            <person name="Salvetti E."/>
            <person name="Wrobel A."/>
            <person name="Rasinkangas P."/>
            <person name="Parkhill J."/>
            <person name="Rea M.C."/>
            <person name="O'Sullivan O."/>
            <person name="Ritari J."/>
            <person name="Douillard F.P."/>
            <person name="Paul Ross R."/>
            <person name="Yang R."/>
            <person name="Briner A.E."/>
            <person name="Felis G.E."/>
            <person name="de Vos W.M."/>
            <person name="Barrangou R."/>
            <person name="Klaenhammer T.R."/>
            <person name="Caufield P.W."/>
            <person name="Cui Y."/>
            <person name="Zhang H."/>
            <person name="O'Toole P.W."/>
        </authorList>
    </citation>
    <scope>NUCLEOTIDE SEQUENCE [LARGE SCALE GENOMIC DNA]</scope>
    <source>
        <strain evidence="2 3">DSM 15946</strain>
    </source>
</reference>
<keyword evidence="1" id="KW-1133">Transmembrane helix</keyword>
<feature type="transmembrane region" description="Helical" evidence="1">
    <location>
        <begin position="27"/>
        <end position="48"/>
    </location>
</feature>
<name>A0A0R1UG04_9LACO</name>
<comment type="caution">
    <text evidence="2">The sequence shown here is derived from an EMBL/GenBank/DDBJ whole genome shotgun (WGS) entry which is preliminary data.</text>
</comment>
<dbReference type="EMBL" id="AZFK01000005">
    <property type="protein sequence ID" value="KRL92351.1"/>
    <property type="molecule type" value="Genomic_DNA"/>
</dbReference>
<dbReference type="RefSeq" id="WP_056953434.1">
    <property type="nucleotide sequence ID" value="NZ_AZFK01000005.1"/>
</dbReference>
<accession>A0A0R1UG04</accession>
<keyword evidence="1" id="KW-0472">Membrane</keyword>
<evidence type="ECO:0000256" key="1">
    <source>
        <dbReference type="SAM" id="Phobius"/>
    </source>
</evidence>
<dbReference type="Proteomes" id="UP000050816">
    <property type="component" value="Unassembled WGS sequence"/>
</dbReference>
<proteinExistence type="predicted"/>
<evidence type="ECO:0000313" key="2">
    <source>
        <dbReference type="EMBL" id="KRL92351.1"/>
    </source>
</evidence>
<protein>
    <submittedName>
        <fullName evidence="2">Uncharacterized protein</fullName>
    </submittedName>
</protein>
<evidence type="ECO:0000313" key="3">
    <source>
        <dbReference type="Proteomes" id="UP000050816"/>
    </source>
</evidence>